<dbReference type="EMBL" id="CP038148">
    <property type="protein sequence ID" value="QBQ98069.1"/>
    <property type="molecule type" value="Genomic_DNA"/>
</dbReference>
<evidence type="ECO:0000313" key="11">
    <source>
        <dbReference type="EMBL" id="QBQ98069.1"/>
    </source>
</evidence>
<dbReference type="Pfam" id="PF00111">
    <property type="entry name" value="Fer2"/>
    <property type="match status" value="1"/>
</dbReference>
<gene>
    <name evidence="11" type="ORF">E1956_13415</name>
</gene>
<dbReference type="SUPFAM" id="SSF54292">
    <property type="entry name" value="2Fe-2S ferredoxin-like"/>
    <property type="match status" value="1"/>
</dbReference>
<sequence length="336" mass="35652">MSAAPVTDAFDVIVESVEPLSSHITSFRLRAPDGRALPGFAAGAHIRVQVGEGSDEWRAYSLVNLASDACAACERAPDHYLIAVRREDAGAGGSLWMHSQVRAGNTLRIAPPVNAFALEHGDAGANAVLIAGGIGITPIASMAAALAARGCRYGLHYTGRSISQLAFVDALRALAGEQLHLYGDDEASEASRFDLERLFATLTPGQPLYVCGPQGLIDAVIALATQRGWPRERIRSELFAAATPQAGDAAFEVELRQTGMTLSVAPAQTILDAMLDAGLDPLYDCKRGECGVCQVGVIEGEVEHRDYCLSETEKRSGKVMHICVSRARAARLVIDA</sequence>
<keyword evidence="7" id="KW-0408">Iron</keyword>
<dbReference type="PANTHER" id="PTHR47354:SF2">
    <property type="entry name" value="BLR2392 PROTEIN"/>
    <property type="match status" value="1"/>
</dbReference>
<evidence type="ECO:0000256" key="8">
    <source>
        <dbReference type="ARBA" id="ARBA00023014"/>
    </source>
</evidence>
<keyword evidence="3" id="KW-0288">FMN</keyword>
<dbReference type="InterPro" id="IPR039261">
    <property type="entry name" value="FNR_nucleotide-bd"/>
</dbReference>
<evidence type="ECO:0000256" key="4">
    <source>
        <dbReference type="ARBA" id="ARBA00022714"/>
    </source>
</evidence>
<keyword evidence="5" id="KW-0479">Metal-binding</keyword>
<dbReference type="CDD" id="cd06185">
    <property type="entry name" value="PDR_like"/>
    <property type="match status" value="1"/>
</dbReference>
<feature type="domain" description="2Fe-2S ferredoxin-type" evidence="9">
    <location>
        <begin position="251"/>
        <end position="336"/>
    </location>
</feature>
<dbReference type="KEGG" id="ppai:E1956_13415"/>
<dbReference type="GO" id="GO:0046872">
    <property type="term" value="F:metal ion binding"/>
    <property type="evidence" value="ECO:0007669"/>
    <property type="project" value="UniProtKB-KW"/>
</dbReference>
<evidence type="ECO:0000256" key="2">
    <source>
        <dbReference type="ARBA" id="ARBA00022630"/>
    </source>
</evidence>
<dbReference type="AlphaFoldDB" id="A0A4P7CV72"/>
<evidence type="ECO:0000256" key="7">
    <source>
        <dbReference type="ARBA" id="ARBA00023004"/>
    </source>
</evidence>
<accession>A0A4P7CV72</accession>
<dbReference type="Gene3D" id="2.40.30.10">
    <property type="entry name" value="Translation factors"/>
    <property type="match status" value="1"/>
</dbReference>
<dbReference type="GO" id="GO:0016491">
    <property type="term" value="F:oxidoreductase activity"/>
    <property type="evidence" value="ECO:0007669"/>
    <property type="project" value="UniProtKB-KW"/>
</dbReference>
<dbReference type="InterPro" id="IPR006058">
    <property type="entry name" value="2Fe2S_fd_BS"/>
</dbReference>
<name>A0A4P7CV72_9BURK</name>
<feature type="domain" description="FAD-binding FR-type" evidence="10">
    <location>
        <begin position="7"/>
        <end position="119"/>
    </location>
</feature>
<evidence type="ECO:0000256" key="1">
    <source>
        <dbReference type="ARBA" id="ARBA00001917"/>
    </source>
</evidence>
<dbReference type="PRINTS" id="PR00409">
    <property type="entry name" value="PHDIOXRDTASE"/>
</dbReference>
<dbReference type="InterPro" id="IPR050415">
    <property type="entry name" value="MRET"/>
</dbReference>
<dbReference type="PROSITE" id="PS00197">
    <property type="entry name" value="2FE2S_FER_1"/>
    <property type="match status" value="1"/>
</dbReference>
<dbReference type="OrthoDB" id="544091at2"/>
<keyword evidence="4" id="KW-0001">2Fe-2S</keyword>
<evidence type="ECO:0000259" key="10">
    <source>
        <dbReference type="PROSITE" id="PS51384"/>
    </source>
</evidence>
<dbReference type="InterPro" id="IPR017938">
    <property type="entry name" value="Riboflavin_synthase-like_b-brl"/>
</dbReference>
<dbReference type="PROSITE" id="PS51085">
    <property type="entry name" value="2FE2S_FER_2"/>
    <property type="match status" value="1"/>
</dbReference>
<evidence type="ECO:0000256" key="3">
    <source>
        <dbReference type="ARBA" id="ARBA00022643"/>
    </source>
</evidence>
<dbReference type="InterPro" id="IPR017927">
    <property type="entry name" value="FAD-bd_FR_type"/>
</dbReference>
<dbReference type="Proteomes" id="UP000295727">
    <property type="component" value="Chromosome 1"/>
</dbReference>
<reference evidence="11 12" key="1">
    <citation type="submission" date="2019-03" db="EMBL/GenBank/DDBJ databases">
        <title>Paraburkholderia sp. 7MH5, isolated from subtropical forest soil.</title>
        <authorList>
            <person name="Gao Z.-H."/>
            <person name="Qiu L.-H."/>
        </authorList>
    </citation>
    <scope>NUCLEOTIDE SEQUENCE [LARGE SCALE GENOMIC DNA]</scope>
    <source>
        <strain evidence="11 12">7MH5</strain>
    </source>
</reference>
<dbReference type="Gene3D" id="3.10.20.30">
    <property type="match status" value="1"/>
</dbReference>
<dbReference type="Pfam" id="PF22290">
    <property type="entry name" value="DmmA-like_N"/>
    <property type="match status" value="1"/>
</dbReference>
<dbReference type="InterPro" id="IPR036010">
    <property type="entry name" value="2Fe-2S_ferredoxin-like_sf"/>
</dbReference>
<keyword evidence="2" id="KW-0285">Flavoprotein</keyword>
<dbReference type="CDD" id="cd00207">
    <property type="entry name" value="fer2"/>
    <property type="match status" value="1"/>
</dbReference>
<dbReference type="InterPro" id="IPR001041">
    <property type="entry name" value="2Fe-2S_ferredoxin-type"/>
</dbReference>
<organism evidence="11 12">
    <name type="scientific">Paraburkholderia pallida</name>
    <dbReference type="NCBI Taxonomy" id="2547399"/>
    <lineage>
        <taxon>Bacteria</taxon>
        <taxon>Pseudomonadati</taxon>
        <taxon>Pseudomonadota</taxon>
        <taxon>Betaproteobacteria</taxon>
        <taxon>Burkholderiales</taxon>
        <taxon>Burkholderiaceae</taxon>
        <taxon>Paraburkholderia</taxon>
    </lineage>
</organism>
<evidence type="ECO:0000313" key="12">
    <source>
        <dbReference type="Proteomes" id="UP000295727"/>
    </source>
</evidence>
<dbReference type="PROSITE" id="PS51384">
    <property type="entry name" value="FAD_FR"/>
    <property type="match status" value="1"/>
</dbReference>
<dbReference type="GO" id="GO:0051537">
    <property type="term" value="F:2 iron, 2 sulfur cluster binding"/>
    <property type="evidence" value="ECO:0007669"/>
    <property type="project" value="UniProtKB-KW"/>
</dbReference>
<evidence type="ECO:0000256" key="6">
    <source>
        <dbReference type="ARBA" id="ARBA00023002"/>
    </source>
</evidence>
<dbReference type="InterPro" id="IPR012675">
    <property type="entry name" value="Beta-grasp_dom_sf"/>
</dbReference>
<dbReference type="SUPFAM" id="SSF52343">
    <property type="entry name" value="Ferredoxin reductase-like, C-terminal NADP-linked domain"/>
    <property type="match status" value="1"/>
</dbReference>
<dbReference type="RefSeq" id="WP_134749561.1">
    <property type="nucleotide sequence ID" value="NZ_CP038148.1"/>
</dbReference>
<dbReference type="InterPro" id="IPR054582">
    <property type="entry name" value="DmmA-like_N"/>
</dbReference>
<protein>
    <submittedName>
        <fullName evidence="11">Oxidoreductase</fullName>
    </submittedName>
</protein>
<keyword evidence="12" id="KW-1185">Reference proteome</keyword>
<dbReference type="SUPFAM" id="SSF63380">
    <property type="entry name" value="Riboflavin synthase domain-like"/>
    <property type="match status" value="1"/>
</dbReference>
<comment type="cofactor">
    <cofactor evidence="1">
        <name>FMN</name>
        <dbReference type="ChEBI" id="CHEBI:58210"/>
    </cofactor>
</comment>
<evidence type="ECO:0000256" key="5">
    <source>
        <dbReference type="ARBA" id="ARBA00022723"/>
    </source>
</evidence>
<keyword evidence="6" id="KW-0560">Oxidoreductase</keyword>
<proteinExistence type="predicted"/>
<keyword evidence="8" id="KW-0411">Iron-sulfur</keyword>
<evidence type="ECO:0000259" key="9">
    <source>
        <dbReference type="PROSITE" id="PS51085"/>
    </source>
</evidence>
<dbReference type="Gene3D" id="3.40.50.80">
    <property type="entry name" value="Nucleotide-binding domain of ferredoxin-NADP reductase (FNR) module"/>
    <property type="match status" value="1"/>
</dbReference>
<dbReference type="PANTHER" id="PTHR47354">
    <property type="entry name" value="NADH OXIDOREDUCTASE HCR"/>
    <property type="match status" value="1"/>
</dbReference>